<evidence type="ECO:0000313" key="1">
    <source>
        <dbReference type="EMBL" id="XKM43650.1"/>
    </source>
</evidence>
<keyword evidence="1" id="KW-0614">Plasmid</keyword>
<geneLocation type="plasmid" evidence="1 2">
    <name>unnamed1</name>
</geneLocation>
<proteinExistence type="predicted"/>
<name>A0ACD5EXH7_9HYPH</name>
<gene>
    <name evidence="1" type="ORF">A4U53_039645</name>
</gene>
<organism evidence="1 2">
    <name type="scientific">Rhizobium ruizarguesonis</name>
    <dbReference type="NCBI Taxonomy" id="2081791"/>
    <lineage>
        <taxon>Bacteria</taxon>
        <taxon>Pseudomonadati</taxon>
        <taxon>Pseudomonadota</taxon>
        <taxon>Alphaproteobacteria</taxon>
        <taxon>Hyphomicrobiales</taxon>
        <taxon>Rhizobiaceae</taxon>
        <taxon>Rhizobium/Agrobacterium group</taxon>
        <taxon>Rhizobium</taxon>
    </lineage>
</organism>
<dbReference type="Proteomes" id="UP000078465">
    <property type="component" value="Plasmid unnamed1"/>
</dbReference>
<dbReference type="EMBL" id="CP171854">
    <property type="protein sequence ID" value="XKM43650.1"/>
    <property type="molecule type" value="Genomic_DNA"/>
</dbReference>
<sequence>MTRYFPQDEYEDRWEKVLEQMRLRGFETAVVFGRGGGTTDNCGDILYLSNHYAISGGMDSLIWSARSFSGIILQQGKEPQLHIDEPEVRTDLVSISDAYSSNHPFRSVAKALNERGSPGAWLWSARSSFQ</sequence>
<accession>A0ACD5EXH7</accession>
<reference evidence="1" key="1">
    <citation type="submission" date="2024-10" db="EMBL/GenBank/DDBJ databases">
        <title>Strain of Rhizobium-related bacteria isolated fromm roots of Vavilovia formosa.</title>
        <authorList>
            <person name="Kimeklis A."/>
            <person name="Afonin A."/>
        </authorList>
    </citation>
    <scope>NUCLEOTIDE SEQUENCE</scope>
    <source>
        <strain evidence="1">Vaf-46</strain>
    </source>
</reference>
<evidence type="ECO:0000313" key="2">
    <source>
        <dbReference type="Proteomes" id="UP000078465"/>
    </source>
</evidence>
<protein>
    <submittedName>
        <fullName evidence="1">Uncharacterized protein</fullName>
    </submittedName>
</protein>